<dbReference type="AlphaFoldDB" id="X6LWX7"/>
<evidence type="ECO:0000313" key="2">
    <source>
        <dbReference type="Proteomes" id="UP000023152"/>
    </source>
</evidence>
<gene>
    <name evidence="1" type="ORF">RFI_30983</name>
</gene>
<protein>
    <submittedName>
        <fullName evidence="1">Uncharacterized protein</fullName>
    </submittedName>
</protein>
<organism evidence="1 2">
    <name type="scientific">Reticulomyxa filosa</name>
    <dbReference type="NCBI Taxonomy" id="46433"/>
    <lineage>
        <taxon>Eukaryota</taxon>
        <taxon>Sar</taxon>
        <taxon>Rhizaria</taxon>
        <taxon>Retaria</taxon>
        <taxon>Foraminifera</taxon>
        <taxon>Monothalamids</taxon>
        <taxon>Reticulomyxidae</taxon>
        <taxon>Reticulomyxa</taxon>
    </lineage>
</organism>
<reference evidence="1 2" key="1">
    <citation type="journal article" date="2013" name="Curr. Biol.">
        <title>The Genome of the Foraminiferan Reticulomyxa filosa.</title>
        <authorList>
            <person name="Glockner G."/>
            <person name="Hulsmann N."/>
            <person name="Schleicher M."/>
            <person name="Noegel A.A."/>
            <person name="Eichinger L."/>
            <person name="Gallinger C."/>
            <person name="Pawlowski J."/>
            <person name="Sierra R."/>
            <person name="Euteneuer U."/>
            <person name="Pillet L."/>
            <person name="Moustafa A."/>
            <person name="Platzer M."/>
            <person name="Groth M."/>
            <person name="Szafranski K."/>
            <person name="Schliwa M."/>
        </authorList>
    </citation>
    <scope>NUCLEOTIDE SEQUENCE [LARGE SCALE GENOMIC DNA]</scope>
</reference>
<evidence type="ECO:0000313" key="1">
    <source>
        <dbReference type="EMBL" id="ETO06413.1"/>
    </source>
</evidence>
<name>X6LWX7_RETFI</name>
<sequence length="352" mass="40910">MVKLEKDQFFSLLNYDKHKTKYNNCISNQLSISIVCHEFFSFFILNVGCLNSSMKSSLVLVVLHVLNVFVVMLNKSETNTSGTNRQKHFNRYINMDILTTSCDMLFNRSINNVWKLEMWNCEQSLQLYNNMASVSSLQISKNESMQSTNQIIRIFQSTPSANIKQSKKNRHSKTSTINIFISTSAIQLTTYKWTSTSLIFRYITATERLMKKKMIIKKKGEVYVYQKIGRGEDELCMLLILFRNDFLKKNKNYSVLRNGKVDVIISTLRLKRARSEYLLGTLAVINCFWYNATTSKDPIINIICSRCKYFFSSIKHKIAQSPAHIIHNFAAILKRLSNAVMLSFFLLSFFFF</sequence>
<accession>X6LWX7</accession>
<dbReference type="Proteomes" id="UP000023152">
    <property type="component" value="Unassembled WGS sequence"/>
</dbReference>
<keyword evidence="2" id="KW-1185">Reference proteome</keyword>
<dbReference type="EMBL" id="ASPP01027163">
    <property type="protein sequence ID" value="ETO06413.1"/>
    <property type="molecule type" value="Genomic_DNA"/>
</dbReference>
<proteinExistence type="predicted"/>
<comment type="caution">
    <text evidence="1">The sequence shown here is derived from an EMBL/GenBank/DDBJ whole genome shotgun (WGS) entry which is preliminary data.</text>
</comment>